<keyword evidence="2" id="KW-1185">Reference proteome</keyword>
<proteinExistence type="predicted"/>
<accession>A0A3S9SX35</accession>
<reference evidence="1 2" key="1">
    <citation type="submission" date="2016-07" db="EMBL/GenBank/DDBJ databases">
        <title>Genome and transcriptome analysis of iron-reducing fermentative bacteria Anoxybacter fermentans.</title>
        <authorList>
            <person name="Zeng X."/>
            <person name="Shao Z."/>
        </authorList>
    </citation>
    <scope>NUCLEOTIDE SEQUENCE [LARGE SCALE GENOMIC DNA]</scope>
    <source>
        <strain evidence="1 2">DY22613</strain>
    </source>
</reference>
<evidence type="ECO:0000313" key="1">
    <source>
        <dbReference type="EMBL" id="AZR72859.1"/>
    </source>
</evidence>
<protein>
    <submittedName>
        <fullName evidence="1">Uncharacterized protein</fullName>
    </submittedName>
</protein>
<dbReference type="RefSeq" id="WP_127016197.1">
    <property type="nucleotide sequence ID" value="NZ_CP016379.1"/>
</dbReference>
<evidence type="ECO:0000313" key="2">
    <source>
        <dbReference type="Proteomes" id="UP000267250"/>
    </source>
</evidence>
<gene>
    <name evidence="1" type="ORF">BBF96_05320</name>
</gene>
<dbReference type="EMBL" id="CP016379">
    <property type="protein sequence ID" value="AZR72859.1"/>
    <property type="molecule type" value="Genomic_DNA"/>
</dbReference>
<dbReference type="Proteomes" id="UP000267250">
    <property type="component" value="Chromosome"/>
</dbReference>
<name>A0A3S9SX35_9FIRM</name>
<dbReference type="KEGG" id="aft:BBF96_05320"/>
<organism evidence="1 2">
    <name type="scientific">Anoxybacter fermentans</name>
    <dbReference type="NCBI Taxonomy" id="1323375"/>
    <lineage>
        <taxon>Bacteria</taxon>
        <taxon>Bacillati</taxon>
        <taxon>Bacillota</taxon>
        <taxon>Clostridia</taxon>
        <taxon>Halanaerobiales</taxon>
        <taxon>Anoxybacter</taxon>
    </lineage>
</organism>
<sequence>MKRILLIFVIIIFTFLTLTGCFGVEPIYQIWITGVRLSPDPAVVNQPVNIWLNYSEVCKIGTKREYHWQIEGFDEEFVTEKSFLTITFSTPGLKNGYVYTVTEDKSILTNDFYFGILVVDEGVSNIKC</sequence>
<dbReference type="AlphaFoldDB" id="A0A3S9SX35"/>
<dbReference type="PROSITE" id="PS51257">
    <property type="entry name" value="PROKAR_LIPOPROTEIN"/>
    <property type="match status" value="1"/>
</dbReference>